<dbReference type="PANTHER" id="PTHR31511:SF12">
    <property type="entry name" value="RHO TERMINATION FACTOR N-TERMINAL DOMAIN-CONTAINING PROTEIN"/>
    <property type="match status" value="1"/>
</dbReference>
<reference evidence="1" key="1">
    <citation type="submission" date="2020-08" db="EMBL/GenBank/DDBJ databases">
        <title>Multicomponent nature underlies the extraordinary mechanical properties of spider dragline silk.</title>
        <authorList>
            <person name="Kono N."/>
            <person name="Nakamura H."/>
            <person name="Mori M."/>
            <person name="Yoshida Y."/>
            <person name="Ohtoshi R."/>
            <person name="Malay A.D."/>
            <person name="Moran D.A.P."/>
            <person name="Tomita M."/>
            <person name="Numata K."/>
            <person name="Arakawa K."/>
        </authorList>
    </citation>
    <scope>NUCLEOTIDE SEQUENCE</scope>
</reference>
<organism evidence="1 2">
    <name type="scientific">Trichonephila clavipes</name>
    <name type="common">Golden silk orbweaver</name>
    <name type="synonym">Nephila clavipes</name>
    <dbReference type="NCBI Taxonomy" id="2585209"/>
    <lineage>
        <taxon>Eukaryota</taxon>
        <taxon>Metazoa</taxon>
        <taxon>Ecdysozoa</taxon>
        <taxon>Arthropoda</taxon>
        <taxon>Chelicerata</taxon>
        <taxon>Arachnida</taxon>
        <taxon>Araneae</taxon>
        <taxon>Araneomorphae</taxon>
        <taxon>Entelegynae</taxon>
        <taxon>Araneoidea</taxon>
        <taxon>Nephilidae</taxon>
        <taxon>Trichonephila</taxon>
    </lineage>
</organism>
<dbReference type="EMBL" id="BMAU01021183">
    <property type="protein sequence ID" value="GFX95130.1"/>
    <property type="molecule type" value="Genomic_DNA"/>
</dbReference>
<gene>
    <name evidence="1" type="primary">RF55_24886</name>
    <name evidence="1" type="ORF">TNCV_3605891</name>
</gene>
<name>A0A8X6RRF5_TRICX</name>
<proteinExistence type="predicted"/>
<accession>A0A8X6RRF5</accession>
<sequence length="138" mass="16007">MQKDLHFFDTSDYPQTHPLYCEINKKVLGKMKDELSSSLALEFVGLKPKMYSLKSAEMEKKTAKGVSKIIIQQQIRHRDYKETLLYRRRGLAKAKKIASHNHIVQTVAYQKSTLSPFDSKRYILQDGINTLAYGHFKI</sequence>
<dbReference type="AlphaFoldDB" id="A0A8X6RRF5"/>
<protein>
    <submittedName>
        <fullName evidence="1">Uncharacterized protein</fullName>
    </submittedName>
</protein>
<evidence type="ECO:0000313" key="1">
    <source>
        <dbReference type="EMBL" id="GFX95130.1"/>
    </source>
</evidence>
<dbReference type="PANTHER" id="PTHR31511">
    <property type="entry name" value="PROTEIN CBG23764"/>
    <property type="match status" value="1"/>
</dbReference>
<comment type="caution">
    <text evidence="1">The sequence shown here is derived from an EMBL/GenBank/DDBJ whole genome shotgun (WGS) entry which is preliminary data.</text>
</comment>
<keyword evidence="2" id="KW-1185">Reference proteome</keyword>
<evidence type="ECO:0000313" key="2">
    <source>
        <dbReference type="Proteomes" id="UP000887159"/>
    </source>
</evidence>
<dbReference type="Proteomes" id="UP000887159">
    <property type="component" value="Unassembled WGS sequence"/>
</dbReference>